<comment type="caution">
    <text evidence="1">The sequence shown here is derived from an EMBL/GenBank/DDBJ whole genome shotgun (WGS) entry which is preliminary data.</text>
</comment>
<dbReference type="AlphaFoldDB" id="A0A511B2Y0"/>
<dbReference type="EMBL" id="BJUY01000037">
    <property type="protein sequence ID" value="GEK92167.1"/>
    <property type="molecule type" value="Genomic_DNA"/>
</dbReference>
<keyword evidence="2" id="KW-1185">Reference proteome</keyword>
<accession>A0A511B2Y0</accession>
<gene>
    <name evidence="1" type="ORF">AKA01nite_17890</name>
</gene>
<reference evidence="1 2" key="1">
    <citation type="submission" date="2019-07" db="EMBL/GenBank/DDBJ databases">
        <title>Whole genome shotgun sequence of Alkalibacterium kapii NBRC 103247.</title>
        <authorList>
            <person name="Hosoyama A."/>
            <person name="Uohara A."/>
            <person name="Ohji S."/>
            <person name="Ichikawa N."/>
        </authorList>
    </citation>
    <scope>NUCLEOTIDE SEQUENCE [LARGE SCALE GENOMIC DNA]</scope>
    <source>
        <strain evidence="1 2">NBRC 103247</strain>
    </source>
</reference>
<sequence length="61" mass="7418">MTIEQQDRDYSKIIKTQLDLEWELYLKNTKKTMESFFKMDGSIVLFNDRIELFQAYLDGKF</sequence>
<evidence type="ECO:0000313" key="2">
    <source>
        <dbReference type="Proteomes" id="UP000321662"/>
    </source>
</evidence>
<evidence type="ECO:0000313" key="1">
    <source>
        <dbReference type="EMBL" id="GEK92167.1"/>
    </source>
</evidence>
<proteinExistence type="predicted"/>
<organism evidence="1 2">
    <name type="scientific">Alkalibacterium kapii</name>
    <dbReference type="NCBI Taxonomy" id="426704"/>
    <lineage>
        <taxon>Bacteria</taxon>
        <taxon>Bacillati</taxon>
        <taxon>Bacillota</taxon>
        <taxon>Bacilli</taxon>
        <taxon>Lactobacillales</taxon>
        <taxon>Carnobacteriaceae</taxon>
        <taxon>Alkalibacterium</taxon>
    </lineage>
</organism>
<dbReference type="Proteomes" id="UP000321662">
    <property type="component" value="Unassembled WGS sequence"/>
</dbReference>
<protein>
    <submittedName>
        <fullName evidence="1">Uncharacterized protein</fullName>
    </submittedName>
</protein>
<name>A0A511B2Y0_9LACT</name>